<dbReference type="PANTHER" id="PTHR11851">
    <property type="entry name" value="METALLOPROTEASE"/>
    <property type="match status" value="1"/>
</dbReference>
<evidence type="ECO:0000259" key="4">
    <source>
        <dbReference type="Pfam" id="PF05193"/>
    </source>
</evidence>
<feature type="signal peptide" evidence="2">
    <location>
        <begin position="1"/>
        <end position="20"/>
    </location>
</feature>
<dbReference type="InterPro" id="IPR007863">
    <property type="entry name" value="Peptidase_M16_C"/>
</dbReference>
<evidence type="ECO:0000313" key="6">
    <source>
        <dbReference type="Proteomes" id="UP000249739"/>
    </source>
</evidence>
<evidence type="ECO:0000256" key="1">
    <source>
        <dbReference type="ARBA" id="ARBA00007261"/>
    </source>
</evidence>
<evidence type="ECO:0000313" key="5">
    <source>
        <dbReference type="EMBL" id="PZP56977.1"/>
    </source>
</evidence>
<accession>A0A2W5FT36</accession>
<dbReference type="Pfam" id="PF05193">
    <property type="entry name" value="Peptidase_M16_C"/>
    <property type="match status" value="1"/>
</dbReference>
<keyword evidence="2" id="KW-0732">Signal</keyword>
<dbReference type="Pfam" id="PF00675">
    <property type="entry name" value="Peptidase_M16"/>
    <property type="match status" value="1"/>
</dbReference>
<evidence type="ECO:0000259" key="3">
    <source>
        <dbReference type="Pfam" id="PF00675"/>
    </source>
</evidence>
<dbReference type="GO" id="GO:0046872">
    <property type="term" value="F:metal ion binding"/>
    <property type="evidence" value="ECO:0007669"/>
    <property type="project" value="InterPro"/>
</dbReference>
<sequence length="458" mass="51150">MKKTLLMFASVLALSTPAMAQSQTVDKVFNAETFTLDNGLQVVVIPNHRAPVVTHMLWYKVGSADEPQGDGVSGEAHFLEHLMFKGTKAIGPGKFSKLIRSMGGNDNAFTSWDYTAYYQSIAKERLPVVMAMEADRMINIAPPSAEIAPEHQVIIEERRQRTDNDPKALFSEQMRSVLYSNSPYGTPIIGWKQEMPKITWAHAKNYHDKWYAPNNSILVVSGDVTLDQMKTYAQKYYGILPKKKIEDHIRPDVPKLAAPTSLEFHDKAIQQPVFMRAFIAPSFVQNKKDAYALQVLQDLISGGASTRLYQSLVVQQKIAVDIDMSYEDSNRGQGSIWIYATPAEGTALKKLESVIDIEFRSMIKDGIAAAEVEKAKERLIDSAAYARDSVMGPAMTIGQALSSGATLEDVEYWPTRISEVTPEEVTRVLKKYMDPDNPDYQPVTGYMLPLQEKAEVTP</sequence>
<reference evidence="5 6" key="1">
    <citation type="submission" date="2017-08" db="EMBL/GenBank/DDBJ databases">
        <title>Infants hospitalized years apart are colonized by the same room-sourced microbial strains.</title>
        <authorList>
            <person name="Brooks B."/>
            <person name="Olm M.R."/>
            <person name="Firek B.A."/>
            <person name="Baker R."/>
            <person name="Thomas B.C."/>
            <person name="Morowitz M.J."/>
            <person name="Banfield J.F."/>
        </authorList>
    </citation>
    <scope>NUCLEOTIDE SEQUENCE [LARGE SCALE GENOMIC DNA]</scope>
    <source>
        <strain evidence="5">S2_006_000_R2_64</strain>
    </source>
</reference>
<name>A0A2W5FT36_9BACT</name>
<gene>
    <name evidence="5" type="ORF">DI586_01800</name>
</gene>
<dbReference type="Proteomes" id="UP000249739">
    <property type="component" value="Unassembled WGS sequence"/>
</dbReference>
<comment type="similarity">
    <text evidence="1">Belongs to the peptidase M16 family.</text>
</comment>
<feature type="domain" description="Peptidase M16 C-terminal" evidence="4">
    <location>
        <begin position="198"/>
        <end position="379"/>
    </location>
</feature>
<dbReference type="PANTHER" id="PTHR11851:SF49">
    <property type="entry name" value="MITOCHONDRIAL-PROCESSING PEPTIDASE SUBUNIT ALPHA"/>
    <property type="match status" value="1"/>
</dbReference>
<dbReference type="AlphaFoldDB" id="A0A2W5FT36"/>
<evidence type="ECO:0000256" key="2">
    <source>
        <dbReference type="SAM" id="SignalP"/>
    </source>
</evidence>
<proteinExistence type="inferred from homology"/>
<feature type="domain" description="Peptidase M16 N-terminal" evidence="3">
    <location>
        <begin position="42"/>
        <end position="190"/>
    </location>
</feature>
<dbReference type="Gene3D" id="3.30.830.10">
    <property type="entry name" value="Metalloenzyme, LuxS/M16 peptidase-like"/>
    <property type="match status" value="2"/>
</dbReference>
<dbReference type="SUPFAM" id="SSF63411">
    <property type="entry name" value="LuxS/MPP-like metallohydrolase"/>
    <property type="match status" value="2"/>
</dbReference>
<protein>
    <submittedName>
        <fullName evidence="5">Peptidase M16</fullName>
    </submittedName>
</protein>
<dbReference type="InterPro" id="IPR011249">
    <property type="entry name" value="Metalloenz_LuxS/M16"/>
</dbReference>
<organism evidence="5 6">
    <name type="scientific">Micavibrio aeruginosavorus</name>
    <dbReference type="NCBI Taxonomy" id="349221"/>
    <lineage>
        <taxon>Bacteria</taxon>
        <taxon>Pseudomonadati</taxon>
        <taxon>Bdellovibrionota</taxon>
        <taxon>Bdellovibrionia</taxon>
        <taxon>Bdellovibrionales</taxon>
        <taxon>Pseudobdellovibrionaceae</taxon>
        <taxon>Micavibrio</taxon>
    </lineage>
</organism>
<comment type="caution">
    <text evidence="5">The sequence shown here is derived from an EMBL/GenBank/DDBJ whole genome shotgun (WGS) entry which is preliminary data.</text>
</comment>
<dbReference type="EMBL" id="QFOT01000010">
    <property type="protein sequence ID" value="PZP56977.1"/>
    <property type="molecule type" value="Genomic_DNA"/>
</dbReference>
<feature type="chain" id="PRO_5016132516" evidence="2">
    <location>
        <begin position="21"/>
        <end position="458"/>
    </location>
</feature>
<dbReference type="InterPro" id="IPR050361">
    <property type="entry name" value="MPP/UQCRC_Complex"/>
</dbReference>
<dbReference type="InterPro" id="IPR011765">
    <property type="entry name" value="Pept_M16_N"/>
</dbReference>